<evidence type="ECO:0000313" key="3">
    <source>
        <dbReference type="Proteomes" id="UP000772434"/>
    </source>
</evidence>
<dbReference type="EMBL" id="JADNRY010000256">
    <property type="protein sequence ID" value="KAF9060191.1"/>
    <property type="molecule type" value="Genomic_DNA"/>
</dbReference>
<evidence type="ECO:0000256" key="1">
    <source>
        <dbReference type="SAM" id="MobiDB-lite"/>
    </source>
</evidence>
<accession>A0A9P5PBC1</accession>
<dbReference type="Proteomes" id="UP000772434">
    <property type="component" value="Unassembled WGS sequence"/>
</dbReference>
<feature type="compositionally biased region" description="Polar residues" evidence="1">
    <location>
        <begin position="55"/>
        <end position="78"/>
    </location>
</feature>
<name>A0A9P5PBC1_9AGAR</name>
<proteinExistence type="predicted"/>
<sequence>MTARRKSSSSKSPLKKSATKRAPRHCKKCDGKPLCTSIECKHSAAYRKAVHSLLSHQSTLSEPSQTNTGTNDNAASTRPHTEQPLPSTVLGLPSLSDATVSLQISTPGSSFAGPNAANHMEPNLPSSDILHNPFLTPHSPSSPVYNPIIDPALYRLETPSTPGSSRSNVISTPSSSTTATGHSSQSEEFSLAHTKVARKNASHQNPKFGWVRGAGRGRFEYVIDVYQVYRDLGQFVPCQNQVMLKAGDSVNLSKISLPDVRGWESRQIAGSISEHNILVLGTPTFILAPGKACH</sequence>
<feature type="region of interest" description="Disordered" evidence="1">
    <location>
        <begin position="1"/>
        <end position="34"/>
    </location>
</feature>
<evidence type="ECO:0000313" key="2">
    <source>
        <dbReference type="EMBL" id="KAF9060191.1"/>
    </source>
</evidence>
<gene>
    <name evidence="2" type="ORF">BDP27DRAFT_1370779</name>
</gene>
<organism evidence="2 3">
    <name type="scientific">Rhodocollybia butyracea</name>
    <dbReference type="NCBI Taxonomy" id="206335"/>
    <lineage>
        <taxon>Eukaryota</taxon>
        <taxon>Fungi</taxon>
        <taxon>Dikarya</taxon>
        <taxon>Basidiomycota</taxon>
        <taxon>Agaricomycotina</taxon>
        <taxon>Agaricomycetes</taxon>
        <taxon>Agaricomycetidae</taxon>
        <taxon>Agaricales</taxon>
        <taxon>Marasmiineae</taxon>
        <taxon>Omphalotaceae</taxon>
        <taxon>Rhodocollybia</taxon>
    </lineage>
</organism>
<feature type="region of interest" description="Disordered" evidence="1">
    <location>
        <begin position="55"/>
        <end position="88"/>
    </location>
</feature>
<comment type="caution">
    <text evidence="2">The sequence shown here is derived from an EMBL/GenBank/DDBJ whole genome shotgun (WGS) entry which is preliminary data.</text>
</comment>
<dbReference type="AlphaFoldDB" id="A0A9P5PBC1"/>
<feature type="region of interest" description="Disordered" evidence="1">
    <location>
        <begin position="156"/>
        <end position="190"/>
    </location>
</feature>
<protein>
    <submittedName>
        <fullName evidence="2">Uncharacterized protein</fullName>
    </submittedName>
</protein>
<keyword evidence="3" id="KW-1185">Reference proteome</keyword>
<feature type="compositionally biased region" description="Basic residues" evidence="1">
    <location>
        <begin position="1"/>
        <end position="27"/>
    </location>
</feature>
<reference evidence="2" key="1">
    <citation type="submission" date="2020-11" db="EMBL/GenBank/DDBJ databases">
        <authorList>
            <consortium name="DOE Joint Genome Institute"/>
            <person name="Ahrendt S."/>
            <person name="Riley R."/>
            <person name="Andreopoulos W."/>
            <person name="Labutti K."/>
            <person name="Pangilinan J."/>
            <person name="Ruiz-Duenas F.J."/>
            <person name="Barrasa J.M."/>
            <person name="Sanchez-Garcia M."/>
            <person name="Camarero S."/>
            <person name="Miyauchi S."/>
            <person name="Serrano A."/>
            <person name="Linde D."/>
            <person name="Babiker R."/>
            <person name="Drula E."/>
            <person name="Ayuso-Fernandez I."/>
            <person name="Pacheco R."/>
            <person name="Padilla G."/>
            <person name="Ferreira P."/>
            <person name="Barriuso J."/>
            <person name="Kellner H."/>
            <person name="Castanera R."/>
            <person name="Alfaro M."/>
            <person name="Ramirez L."/>
            <person name="Pisabarro A.G."/>
            <person name="Kuo A."/>
            <person name="Tritt A."/>
            <person name="Lipzen A."/>
            <person name="He G."/>
            <person name="Yan M."/>
            <person name="Ng V."/>
            <person name="Cullen D."/>
            <person name="Martin F."/>
            <person name="Rosso M.-N."/>
            <person name="Henrissat B."/>
            <person name="Hibbett D."/>
            <person name="Martinez A.T."/>
            <person name="Grigoriev I.V."/>
        </authorList>
    </citation>
    <scope>NUCLEOTIDE SEQUENCE</scope>
    <source>
        <strain evidence="2">AH 40177</strain>
    </source>
</reference>
<feature type="compositionally biased region" description="Polar residues" evidence="1">
    <location>
        <begin position="158"/>
        <end position="188"/>
    </location>
</feature>